<reference evidence="3" key="1">
    <citation type="submission" date="2020-03" db="EMBL/GenBank/DDBJ databases">
        <title>Transcriptomic Profiling of the Digestive Tract of the Rat Flea, Xenopsylla cheopis, Following Blood Feeding and Infection with Yersinia pestis.</title>
        <authorList>
            <person name="Bland D.M."/>
            <person name="Martens C.A."/>
            <person name="Virtaneva K."/>
            <person name="Kanakabandi K."/>
            <person name="Long D."/>
            <person name="Rosenke R."/>
            <person name="Saturday G.A."/>
            <person name="Hoyt F.H."/>
            <person name="Bruno D.P."/>
            <person name="Ribeiro J.M.C."/>
            <person name="Hinnebusch J."/>
        </authorList>
    </citation>
    <scope>NUCLEOTIDE SEQUENCE</scope>
</reference>
<dbReference type="InterPro" id="IPR026682">
    <property type="entry name" value="AKT1S1"/>
</dbReference>
<feature type="compositionally biased region" description="Polar residues" evidence="2">
    <location>
        <begin position="273"/>
        <end position="287"/>
    </location>
</feature>
<proteinExistence type="predicted"/>
<protein>
    <submittedName>
        <fullName evidence="3">Uncharacterized protein</fullName>
    </submittedName>
</protein>
<feature type="coiled-coil region" evidence="1">
    <location>
        <begin position="149"/>
        <end position="177"/>
    </location>
</feature>
<evidence type="ECO:0000256" key="2">
    <source>
        <dbReference type="SAM" id="MobiDB-lite"/>
    </source>
</evidence>
<evidence type="ECO:0000256" key="1">
    <source>
        <dbReference type="SAM" id="Coils"/>
    </source>
</evidence>
<dbReference type="AlphaFoldDB" id="A0A6M2DHK5"/>
<dbReference type="Pfam" id="PF15798">
    <property type="entry name" value="PRAS"/>
    <property type="match status" value="1"/>
</dbReference>
<name>A0A6M2DHK5_XENCH</name>
<feature type="region of interest" description="Disordered" evidence="2">
    <location>
        <begin position="256"/>
        <end position="287"/>
    </location>
</feature>
<feature type="region of interest" description="Disordered" evidence="2">
    <location>
        <begin position="300"/>
        <end position="338"/>
    </location>
</feature>
<keyword evidence="1" id="KW-0175">Coiled coil</keyword>
<feature type="compositionally biased region" description="Low complexity" evidence="2">
    <location>
        <begin position="312"/>
        <end position="321"/>
    </location>
</feature>
<dbReference type="GO" id="GO:0032007">
    <property type="term" value="P:negative regulation of TOR signaling"/>
    <property type="evidence" value="ECO:0007669"/>
    <property type="project" value="InterPro"/>
</dbReference>
<feature type="compositionally biased region" description="Basic and acidic residues" evidence="2">
    <location>
        <begin position="260"/>
        <end position="272"/>
    </location>
</feature>
<evidence type="ECO:0000313" key="3">
    <source>
        <dbReference type="EMBL" id="NOV45752.1"/>
    </source>
</evidence>
<sequence>MQLFCKCLNVAIVVDDDGVQNVDKADLGLSTEDFTEPIFQEKLGVIKPLSIAKQQPSLLHVQNGQNWILHKCLNCNVHTHAIQKHSNRIIVVNLGLLSDAVEINTLRKSDKFSSIFKIVIDHSSATDEIHIPTIKSTVSQSTDPLQTALSNLQQQLTRTMEQEMQATEQRIRNYQEEQYLQLEEFRERAHSDYNSLAGKIIIPNLSQSPTAIVNVSSQQSTKDKPKIALTATISPPLASSTNSSIGISPVRSSEMLSSDIDAHSRTSGESRSPHFSNKPYKSSKSNVDSEGLFEFEGVDDLQVQDEDRGNESDSSNDSDGGLRMNNARQTSKADSGEGIIARSLPISIPTYISIHKGGLMDSDSDSMTTDSGMDIAASIKAIAKSVHGDAVFGELPRPRFRTQI</sequence>
<accession>A0A6M2DHK5</accession>
<dbReference type="EMBL" id="GIIL01002026">
    <property type="protein sequence ID" value="NOV45752.1"/>
    <property type="molecule type" value="Transcribed_RNA"/>
</dbReference>
<dbReference type="PANTHER" id="PTHR21844">
    <property type="entry name" value="AKT1 SUBSTRATE 1 PROTEIN"/>
    <property type="match status" value="1"/>
</dbReference>
<dbReference type="GO" id="GO:0048011">
    <property type="term" value="P:neurotrophin TRK receptor signaling pathway"/>
    <property type="evidence" value="ECO:0007669"/>
    <property type="project" value="InterPro"/>
</dbReference>
<dbReference type="GO" id="GO:0005737">
    <property type="term" value="C:cytoplasm"/>
    <property type="evidence" value="ECO:0007669"/>
    <property type="project" value="TreeGrafter"/>
</dbReference>
<organism evidence="3">
    <name type="scientific">Xenopsylla cheopis</name>
    <name type="common">Oriental rat flea</name>
    <name type="synonym">Pulex cheopis</name>
    <dbReference type="NCBI Taxonomy" id="163159"/>
    <lineage>
        <taxon>Eukaryota</taxon>
        <taxon>Metazoa</taxon>
        <taxon>Ecdysozoa</taxon>
        <taxon>Arthropoda</taxon>
        <taxon>Hexapoda</taxon>
        <taxon>Insecta</taxon>
        <taxon>Pterygota</taxon>
        <taxon>Neoptera</taxon>
        <taxon>Endopterygota</taxon>
        <taxon>Siphonaptera</taxon>
        <taxon>Pulicidae</taxon>
        <taxon>Xenopsyllinae</taxon>
        <taxon>Xenopsylla</taxon>
    </lineage>
</organism>
<dbReference type="PANTHER" id="PTHR21844:SF2">
    <property type="entry name" value="PROLINE-RICH AKT1 SUBSTRATE 1"/>
    <property type="match status" value="1"/>
</dbReference>